<dbReference type="Proteomes" id="UP000471560">
    <property type="component" value="Unassembled WGS sequence"/>
</dbReference>
<feature type="non-terminal residue" evidence="2">
    <location>
        <position position="85"/>
    </location>
</feature>
<name>A0A6P0BH36_RHILE</name>
<dbReference type="RefSeq" id="WP_164579533.1">
    <property type="nucleotide sequence ID" value="NZ_WUEZ01000126.1"/>
</dbReference>
<dbReference type="AlphaFoldDB" id="A0A6P0BH36"/>
<feature type="region of interest" description="Disordered" evidence="1">
    <location>
        <begin position="1"/>
        <end position="23"/>
    </location>
</feature>
<dbReference type="EMBL" id="WUEZ01000126">
    <property type="protein sequence ID" value="NEI39153.1"/>
    <property type="molecule type" value="Genomic_DNA"/>
</dbReference>
<reference evidence="2 3" key="1">
    <citation type="submission" date="2019-12" db="EMBL/GenBank/DDBJ databases">
        <title>Rhizobium genotypes associated with high levels of biological nitrogen fixation by grain legumes in a temperate-maritime cropping system.</title>
        <authorList>
            <person name="Maluk M."/>
            <person name="Francesc Ferrando Molina F."/>
            <person name="Lopez Del Egido L."/>
            <person name="Lafos M."/>
            <person name="Langarica-Fuentes A."/>
            <person name="Gebre Yohannes G."/>
            <person name="Young M.W."/>
            <person name="Martin P."/>
            <person name="Gantlett R."/>
            <person name="Kenicer G."/>
            <person name="Hawes C."/>
            <person name="Begg G.S."/>
            <person name="Quilliam R.S."/>
            <person name="Squire G.R."/>
            <person name="Poole P.S."/>
            <person name="Young P.W."/>
            <person name="Iannetta P.M."/>
            <person name="James E.K."/>
        </authorList>
    </citation>
    <scope>NUCLEOTIDE SEQUENCE [LARGE SCALE GENOMIC DNA]</scope>
    <source>
        <strain evidence="2 3">JHI1096</strain>
    </source>
</reference>
<sequence length="85" mass="8825">MQFADPDAESTNGADADTEARPFISYAQGRPHTVHDHKGTFIVHDAAHGTRSAWRLGLADGGHALTLAQAPSTADDGNAESVATA</sequence>
<evidence type="ECO:0000256" key="1">
    <source>
        <dbReference type="SAM" id="MobiDB-lite"/>
    </source>
</evidence>
<gene>
    <name evidence="2" type="ORF">GR204_35465</name>
</gene>
<organism evidence="2 3">
    <name type="scientific">Rhizobium leguminosarum</name>
    <dbReference type="NCBI Taxonomy" id="384"/>
    <lineage>
        <taxon>Bacteria</taxon>
        <taxon>Pseudomonadati</taxon>
        <taxon>Pseudomonadota</taxon>
        <taxon>Alphaproteobacteria</taxon>
        <taxon>Hyphomicrobiales</taxon>
        <taxon>Rhizobiaceae</taxon>
        <taxon>Rhizobium/Agrobacterium group</taxon>
        <taxon>Rhizobium</taxon>
    </lineage>
</organism>
<accession>A0A6P0BH36</accession>
<comment type="caution">
    <text evidence="2">The sequence shown here is derived from an EMBL/GenBank/DDBJ whole genome shotgun (WGS) entry which is preliminary data.</text>
</comment>
<evidence type="ECO:0000313" key="3">
    <source>
        <dbReference type="Proteomes" id="UP000471560"/>
    </source>
</evidence>
<proteinExistence type="predicted"/>
<evidence type="ECO:0000313" key="2">
    <source>
        <dbReference type="EMBL" id="NEI39153.1"/>
    </source>
</evidence>
<protein>
    <submittedName>
        <fullName evidence="2">Uncharacterized protein</fullName>
    </submittedName>
</protein>